<accession>A0A5J5EQ45</accession>
<keyword evidence="3" id="KW-1185">Reference proteome</keyword>
<sequence>MNANQKLGLSCPVSTLENLERDLKASIVDTVTAAGPQESGSFAQERTERGAEEGGGCKVGDMQVERKRLKEDGETEEEGKEDRETEEEGKDE</sequence>
<evidence type="ECO:0000313" key="3">
    <source>
        <dbReference type="Proteomes" id="UP000326924"/>
    </source>
</evidence>
<name>A0A5J5EQ45_9PEZI</name>
<gene>
    <name evidence="2" type="ORF">FN846DRAFT_909324</name>
</gene>
<evidence type="ECO:0000256" key="1">
    <source>
        <dbReference type="SAM" id="MobiDB-lite"/>
    </source>
</evidence>
<feature type="region of interest" description="Disordered" evidence="1">
    <location>
        <begin position="33"/>
        <end position="92"/>
    </location>
</feature>
<evidence type="ECO:0000313" key="2">
    <source>
        <dbReference type="EMBL" id="KAA8900246.1"/>
    </source>
</evidence>
<dbReference type="EMBL" id="VXIS01000156">
    <property type="protein sequence ID" value="KAA8900246.1"/>
    <property type="molecule type" value="Genomic_DNA"/>
</dbReference>
<dbReference type="InParanoid" id="A0A5J5EQ45"/>
<proteinExistence type="predicted"/>
<feature type="compositionally biased region" description="Acidic residues" evidence="1">
    <location>
        <begin position="73"/>
        <end position="92"/>
    </location>
</feature>
<dbReference type="AlphaFoldDB" id="A0A5J5EQ45"/>
<feature type="compositionally biased region" description="Basic and acidic residues" evidence="1">
    <location>
        <begin position="63"/>
        <end position="72"/>
    </location>
</feature>
<comment type="caution">
    <text evidence="2">The sequence shown here is derived from an EMBL/GenBank/DDBJ whole genome shotgun (WGS) entry which is preliminary data.</text>
</comment>
<reference evidence="2 3" key="1">
    <citation type="submission" date="2019-09" db="EMBL/GenBank/DDBJ databases">
        <title>Draft genome of the ectomycorrhizal ascomycete Sphaerosporella brunnea.</title>
        <authorList>
            <consortium name="DOE Joint Genome Institute"/>
            <person name="Benucci G.M."/>
            <person name="Marozzi G."/>
            <person name="Antonielli L."/>
            <person name="Sanchez S."/>
            <person name="Marco P."/>
            <person name="Wang X."/>
            <person name="Falini L.B."/>
            <person name="Barry K."/>
            <person name="Haridas S."/>
            <person name="Lipzen A."/>
            <person name="Labutti K."/>
            <person name="Grigoriev I.V."/>
            <person name="Murat C."/>
            <person name="Martin F."/>
            <person name="Albertini E."/>
            <person name="Donnini D."/>
            <person name="Bonito G."/>
        </authorList>
    </citation>
    <scope>NUCLEOTIDE SEQUENCE [LARGE SCALE GENOMIC DNA]</scope>
    <source>
        <strain evidence="2 3">Sb_GMNB300</strain>
    </source>
</reference>
<protein>
    <submittedName>
        <fullName evidence="2">Uncharacterized protein</fullName>
    </submittedName>
</protein>
<organism evidence="2 3">
    <name type="scientific">Sphaerosporella brunnea</name>
    <dbReference type="NCBI Taxonomy" id="1250544"/>
    <lineage>
        <taxon>Eukaryota</taxon>
        <taxon>Fungi</taxon>
        <taxon>Dikarya</taxon>
        <taxon>Ascomycota</taxon>
        <taxon>Pezizomycotina</taxon>
        <taxon>Pezizomycetes</taxon>
        <taxon>Pezizales</taxon>
        <taxon>Pyronemataceae</taxon>
        <taxon>Sphaerosporella</taxon>
    </lineage>
</organism>
<dbReference type="Proteomes" id="UP000326924">
    <property type="component" value="Unassembled WGS sequence"/>
</dbReference>